<organism evidence="2 3">
    <name type="scientific">Cyclobacterium xiamenense</name>
    <dbReference type="NCBI Taxonomy" id="1297121"/>
    <lineage>
        <taxon>Bacteria</taxon>
        <taxon>Pseudomonadati</taxon>
        <taxon>Bacteroidota</taxon>
        <taxon>Cytophagia</taxon>
        <taxon>Cytophagales</taxon>
        <taxon>Cyclobacteriaceae</taxon>
        <taxon>Cyclobacterium</taxon>
    </lineage>
</organism>
<gene>
    <name evidence="2" type="ORF">SAMN05192553_102603</name>
</gene>
<dbReference type="RefSeq" id="WP_143057576.1">
    <property type="nucleotide sequence ID" value="NZ_FNZH01000002.1"/>
</dbReference>
<dbReference type="Proteomes" id="UP000199403">
    <property type="component" value="Unassembled WGS sequence"/>
</dbReference>
<evidence type="ECO:0000256" key="1">
    <source>
        <dbReference type="SAM" id="SignalP"/>
    </source>
</evidence>
<dbReference type="Gene3D" id="3.10.450.50">
    <property type="match status" value="1"/>
</dbReference>
<reference evidence="3" key="1">
    <citation type="submission" date="2016-10" db="EMBL/GenBank/DDBJ databases">
        <authorList>
            <person name="Varghese N."/>
            <person name="Submissions S."/>
        </authorList>
    </citation>
    <scope>NUCLEOTIDE SEQUENCE [LARGE SCALE GENOMIC DNA]</scope>
    <source>
        <strain evidence="3">IBRC-M 10761</strain>
    </source>
</reference>
<evidence type="ECO:0000313" key="3">
    <source>
        <dbReference type="Proteomes" id="UP000199403"/>
    </source>
</evidence>
<dbReference type="AlphaFoldDB" id="A0A1H6WJN2"/>
<dbReference type="EMBL" id="FNZH01000002">
    <property type="protein sequence ID" value="SEJ14327.1"/>
    <property type="molecule type" value="Genomic_DNA"/>
</dbReference>
<feature type="chain" id="PRO_5011725868" description="DUF4440 domain-containing protein" evidence="1">
    <location>
        <begin position="24"/>
        <end position="165"/>
    </location>
</feature>
<keyword evidence="1" id="KW-0732">Signal</keyword>
<evidence type="ECO:0000313" key="2">
    <source>
        <dbReference type="EMBL" id="SEJ14327.1"/>
    </source>
</evidence>
<proteinExistence type="predicted"/>
<name>A0A1H6WJN2_9BACT</name>
<protein>
    <recommendedName>
        <fullName evidence="4">DUF4440 domain-containing protein</fullName>
    </recommendedName>
</protein>
<dbReference type="OrthoDB" id="838356at2"/>
<sequence>MTTVKAGLSVFFLFCTLNVFSQAGNTPDASRLAELDAFWNEVSRTIEEGDFEGYAATFHEKAVLVSDPRGLAYPITKALAGWKKDIEDTRAGLRKSSVAFRFSKRMGDPATAFESGIFYYSFEANGEKGGYYIHFDGLLVKEGTWKMMLEHQKGPATKEEWDALE</sequence>
<evidence type="ECO:0008006" key="4">
    <source>
        <dbReference type="Google" id="ProtNLM"/>
    </source>
</evidence>
<dbReference type="InterPro" id="IPR032710">
    <property type="entry name" value="NTF2-like_dom_sf"/>
</dbReference>
<keyword evidence="3" id="KW-1185">Reference proteome</keyword>
<dbReference type="SUPFAM" id="SSF54427">
    <property type="entry name" value="NTF2-like"/>
    <property type="match status" value="1"/>
</dbReference>
<feature type="signal peptide" evidence="1">
    <location>
        <begin position="1"/>
        <end position="23"/>
    </location>
</feature>
<accession>A0A1H6WJN2</accession>